<evidence type="ECO:0000256" key="2">
    <source>
        <dbReference type="SAM" id="MobiDB-lite"/>
    </source>
</evidence>
<dbReference type="InterPro" id="IPR004843">
    <property type="entry name" value="Calcineurin-like_PHP"/>
</dbReference>
<feature type="compositionally biased region" description="Low complexity" evidence="2">
    <location>
        <begin position="239"/>
        <end position="255"/>
    </location>
</feature>
<accession>A0A8J4ATQ8</accession>
<feature type="region of interest" description="Disordered" evidence="2">
    <location>
        <begin position="1047"/>
        <end position="1083"/>
    </location>
</feature>
<dbReference type="Pfam" id="PF00149">
    <property type="entry name" value="Metallophos"/>
    <property type="match status" value="1"/>
</dbReference>
<dbReference type="InterPro" id="IPR038729">
    <property type="entry name" value="Rad50/SbcC_AAA"/>
</dbReference>
<feature type="domain" description="Rad50/SbcC-type AAA" evidence="4">
    <location>
        <begin position="754"/>
        <end position="973"/>
    </location>
</feature>
<feature type="coiled-coil region" evidence="1">
    <location>
        <begin position="1127"/>
        <end position="1154"/>
    </location>
</feature>
<feature type="compositionally biased region" description="Polar residues" evidence="2">
    <location>
        <begin position="1053"/>
        <end position="1062"/>
    </location>
</feature>
<feature type="coiled-coil region" evidence="1">
    <location>
        <begin position="956"/>
        <end position="987"/>
    </location>
</feature>
<feature type="compositionally biased region" description="Basic and acidic residues" evidence="2">
    <location>
        <begin position="1196"/>
        <end position="1211"/>
    </location>
</feature>
<dbReference type="Proteomes" id="UP000747399">
    <property type="component" value="Unassembled WGS sequence"/>
</dbReference>
<dbReference type="InterPro" id="IPR029052">
    <property type="entry name" value="Metallo-depent_PP-like"/>
</dbReference>
<evidence type="ECO:0000313" key="5">
    <source>
        <dbReference type="EMBL" id="GIL46860.1"/>
    </source>
</evidence>
<feature type="compositionally biased region" description="Basic and acidic residues" evidence="2">
    <location>
        <begin position="1219"/>
        <end position="1235"/>
    </location>
</feature>
<proteinExistence type="predicted"/>
<evidence type="ECO:0000259" key="4">
    <source>
        <dbReference type="Pfam" id="PF13476"/>
    </source>
</evidence>
<dbReference type="PANTHER" id="PTHR32114:SF2">
    <property type="entry name" value="ABC TRANSPORTER ABCH.3"/>
    <property type="match status" value="1"/>
</dbReference>
<dbReference type="InterPro" id="IPR027417">
    <property type="entry name" value="P-loop_NTPase"/>
</dbReference>
<feature type="compositionally biased region" description="Low complexity" evidence="2">
    <location>
        <begin position="1068"/>
        <end position="1083"/>
    </location>
</feature>
<feature type="region of interest" description="Disordered" evidence="2">
    <location>
        <begin position="1598"/>
        <end position="1622"/>
    </location>
</feature>
<dbReference type="GO" id="GO:0016887">
    <property type="term" value="F:ATP hydrolysis activity"/>
    <property type="evidence" value="ECO:0007669"/>
    <property type="project" value="InterPro"/>
</dbReference>
<dbReference type="Pfam" id="PF13476">
    <property type="entry name" value="AAA_23"/>
    <property type="match status" value="1"/>
</dbReference>
<dbReference type="PANTHER" id="PTHR32114">
    <property type="entry name" value="ABC TRANSPORTER ABCH.3"/>
    <property type="match status" value="1"/>
</dbReference>
<feature type="region of interest" description="Disordered" evidence="2">
    <location>
        <begin position="601"/>
        <end position="642"/>
    </location>
</feature>
<name>A0A8J4ATQ8_9CHLO</name>
<feature type="region of interest" description="Disordered" evidence="2">
    <location>
        <begin position="165"/>
        <end position="287"/>
    </location>
</feature>
<feature type="domain" description="Calcineurin-like phosphoesterase" evidence="3">
    <location>
        <begin position="338"/>
        <end position="418"/>
    </location>
</feature>
<evidence type="ECO:0008006" key="7">
    <source>
        <dbReference type="Google" id="ProtNLM"/>
    </source>
</evidence>
<comment type="caution">
    <text evidence="5">The sequence shown here is derived from an EMBL/GenBank/DDBJ whole genome shotgun (WGS) entry which is preliminary data.</text>
</comment>
<keyword evidence="6" id="KW-1185">Reference proteome</keyword>
<gene>
    <name evidence="5" type="ORF">Vafri_3488</name>
</gene>
<dbReference type="Gene3D" id="3.40.50.300">
    <property type="entry name" value="P-loop containing nucleotide triphosphate hydrolases"/>
    <property type="match status" value="2"/>
</dbReference>
<sequence>MHRRAGLGGSASDRVWLSRIPIQDSKLVSRAMRRSVGVRMGFLTAAAASPFRIPVVTSALTGAPTLIPLIAKPTTGMSKWLMFANVRLQRSPYYRILGCAITCRKLFIVGAGMSPDSLAAADNGDSSNENYYIPTVAASKSAEATVTRIPVDMIELGATVPVASGLAQTAPPPPRRKARTSISTVASGAGFSTGDQHTAASPPALENSGASAPPRAAGIASGDAKSRRARRRTPQLERVPSVSASAATSPLLSGSYNSDDKASSSTAGRRLRRIHHSDDDGSGGRGGLAEAAAAAAASVQQPGGGGVPVAAVAAPLPVVTFSSKVPRGSTWSAIRHWVVFSDLHVRESSLAICLEVLRAVHGEARRRSAGVIFLGDFWDRRGALPVEPLNQVLQEMSSWGCPVLMLVGNHDQVDLGGLQHGLTPLELACPHVHVFDEPTLWHGALWLPYRREASVIERAIMQAVAAAAATVGQDGVPGGEGKAAAVPLSAIFLHADVRTARSNQWRQAEEGIEPGAFPPHLPVYSGHYHLPHTVRDTNITYVGSPYQVSMSEASESKRLLVLEAPSWKVVEEIPLAIGPRHVRLSGPAACDQLRRLAEAAAATDTSAVSGEDSDGDATRSGPNDGDESGCAANISPAPGPALRQGDRVKLWLSAAEAQDERVIQAMDELERAGVSVEQVLQPEVRPARVQAAEGMSADEMIDLYCSGGGGGGEGLSPEAETVVREALARARDLEGAGGYGKGPMGRCVELELGSVRLRGFGPFVEEQTYPLSARGVRVIVGENQDEPGADSNGAGKTSLVTAPLWALTGEVLSRTESGGGGRVPIDVMRNDLCGSCMVALTGRLNGAAFEVVREVKRGKTSSLTLRLGDENLTLQDISGTAERIRRLFATDLLRCAAFFGQNDITGLLEANDAMLKQKLGLVVDLEIWEVARQLLAEQRKAAAAAAAVAAGQARVLAQMRTRRAEEVEELRRLSAEWEAERERRLEEQRARLADRATQAVATAAELQPHALAAKRLASKLRLAASAAGEELRRWEAELAAQRAARQAAEVAATSSGLHSQSPVPSPTQQREQQQQQRQQKMQSAALLDTTLQQQLRHQEQEAMQVLLERQADEARMQQALLARQSAAAQALGRLRQLEASLREYQAAVATASQATKGPSAAAAAATSGAPAAMGTCDVAEFPAAGQAALLQRRRGGSGDEGHKGGPPHNHDGNAGGLPLERRDRGGKGRDDDRDPTPVIATANPHQSASAILAVCDRCRQPISEEQYAANVVRLQQGIGEAKKVHDSAAAEEQEALAARAAAASLVAEANAVVLDFQRRRAESERRAAAEALAAAAAAECEARAEAEAARRAREAAWRETEALLLGLQTRMAASSAARGDLLAAAADLERVISELDQAASTWALYGSTVLRDTAAAGDATTAPAPSYNRKSIKYLSDELDDQVQDEAISFNVADGGIDGPAPAAASQASGELLMAAKGVATGGRGAALAVERSVEAWREAAAALNADLRDVNPQSGLLDRAQRELTDLEGQVAQAEAARAAVDVHSAALTDADRALGRNGIPSLILEDVLSQLQAYTARFLNELCDGFVLELSATKPPAAGAGGGGSSGRRSGVGASREKEEIHKAVKVRNSADGSLRQRDVRQLSGGERRRTALAMCLGFEELVRRRRRLVCNVMVLDEVLQQLDNTGCELVAQVLRDLPHGSVLVVGQTNSSVTSNFDLTDVVVKKGGMSYVRVAE</sequence>
<keyword evidence="1" id="KW-0175">Coiled coil</keyword>
<dbReference type="SUPFAM" id="SSF52540">
    <property type="entry name" value="P-loop containing nucleoside triphosphate hydrolases"/>
    <property type="match status" value="1"/>
</dbReference>
<evidence type="ECO:0000256" key="1">
    <source>
        <dbReference type="SAM" id="Coils"/>
    </source>
</evidence>
<reference evidence="5" key="1">
    <citation type="journal article" date="2021" name="Proc. Natl. Acad. Sci. U.S.A.">
        <title>Three genomes in the algal genus Volvox reveal the fate of a haploid sex-determining region after a transition to homothallism.</title>
        <authorList>
            <person name="Yamamoto K."/>
            <person name="Hamaji T."/>
            <person name="Kawai-Toyooka H."/>
            <person name="Matsuzaki R."/>
            <person name="Takahashi F."/>
            <person name="Nishimura Y."/>
            <person name="Kawachi M."/>
            <person name="Noguchi H."/>
            <person name="Minakuchi Y."/>
            <person name="Umen J.G."/>
            <person name="Toyoda A."/>
            <person name="Nozaki H."/>
        </authorList>
    </citation>
    <scope>NUCLEOTIDE SEQUENCE</scope>
    <source>
        <strain evidence="5">NIES-3780</strain>
    </source>
</reference>
<protein>
    <recommendedName>
        <fullName evidence="7">Calcineurin-like phosphoesterase domain-containing protein</fullName>
    </recommendedName>
</protein>
<feature type="region of interest" description="Disordered" evidence="2">
    <location>
        <begin position="1191"/>
        <end position="1242"/>
    </location>
</feature>
<dbReference type="EMBL" id="BNCO01000004">
    <property type="protein sequence ID" value="GIL46860.1"/>
    <property type="molecule type" value="Genomic_DNA"/>
</dbReference>
<dbReference type="GO" id="GO:0006302">
    <property type="term" value="P:double-strand break repair"/>
    <property type="evidence" value="ECO:0007669"/>
    <property type="project" value="InterPro"/>
</dbReference>
<dbReference type="Gene3D" id="3.60.21.10">
    <property type="match status" value="1"/>
</dbReference>
<evidence type="ECO:0000313" key="6">
    <source>
        <dbReference type="Proteomes" id="UP000747399"/>
    </source>
</evidence>
<organism evidence="5 6">
    <name type="scientific">Volvox africanus</name>
    <dbReference type="NCBI Taxonomy" id="51714"/>
    <lineage>
        <taxon>Eukaryota</taxon>
        <taxon>Viridiplantae</taxon>
        <taxon>Chlorophyta</taxon>
        <taxon>core chlorophytes</taxon>
        <taxon>Chlorophyceae</taxon>
        <taxon>CS clade</taxon>
        <taxon>Chlamydomonadales</taxon>
        <taxon>Volvocaceae</taxon>
        <taxon>Volvox</taxon>
    </lineage>
</organism>
<dbReference type="SUPFAM" id="SSF56300">
    <property type="entry name" value="Metallo-dependent phosphatases"/>
    <property type="match status" value="1"/>
</dbReference>
<evidence type="ECO:0000259" key="3">
    <source>
        <dbReference type="Pfam" id="PF00149"/>
    </source>
</evidence>